<name>A0A8X6V0U6_TRICX</name>
<dbReference type="AlphaFoldDB" id="A0A8X6V0U6"/>
<sequence>MLHWIQVRCVRWPIHTGDIFRLKAFIYNVCTVRTDFVIHKQKFRTHGAPKQMYMLLQNDIPLDVACHCYTLNMQVSSGTKNSSSPNQPSSTTVTVSFNGVSLGGNGYLALH</sequence>
<protein>
    <submittedName>
        <fullName evidence="1">Uncharacterized protein</fullName>
    </submittedName>
</protein>
<dbReference type="Proteomes" id="UP000887159">
    <property type="component" value="Unassembled WGS sequence"/>
</dbReference>
<evidence type="ECO:0000313" key="1">
    <source>
        <dbReference type="EMBL" id="GFX91067.1"/>
    </source>
</evidence>
<gene>
    <name evidence="1" type="primary">AVEN_44882_1</name>
    <name evidence="1" type="ORF">TNCV_5106971</name>
</gene>
<dbReference type="EMBL" id="BMAU01021116">
    <property type="protein sequence ID" value="GFX91067.1"/>
    <property type="molecule type" value="Genomic_DNA"/>
</dbReference>
<accession>A0A8X6V0U6</accession>
<reference evidence="1" key="1">
    <citation type="submission" date="2020-08" db="EMBL/GenBank/DDBJ databases">
        <title>Multicomponent nature underlies the extraordinary mechanical properties of spider dragline silk.</title>
        <authorList>
            <person name="Kono N."/>
            <person name="Nakamura H."/>
            <person name="Mori M."/>
            <person name="Yoshida Y."/>
            <person name="Ohtoshi R."/>
            <person name="Malay A.D."/>
            <person name="Moran D.A.P."/>
            <person name="Tomita M."/>
            <person name="Numata K."/>
            <person name="Arakawa K."/>
        </authorList>
    </citation>
    <scope>NUCLEOTIDE SEQUENCE</scope>
</reference>
<keyword evidence="2" id="KW-1185">Reference proteome</keyword>
<proteinExistence type="predicted"/>
<evidence type="ECO:0000313" key="2">
    <source>
        <dbReference type="Proteomes" id="UP000887159"/>
    </source>
</evidence>
<comment type="caution">
    <text evidence="1">The sequence shown here is derived from an EMBL/GenBank/DDBJ whole genome shotgun (WGS) entry which is preliminary data.</text>
</comment>
<organism evidence="1 2">
    <name type="scientific">Trichonephila clavipes</name>
    <name type="common">Golden silk orbweaver</name>
    <name type="synonym">Nephila clavipes</name>
    <dbReference type="NCBI Taxonomy" id="2585209"/>
    <lineage>
        <taxon>Eukaryota</taxon>
        <taxon>Metazoa</taxon>
        <taxon>Ecdysozoa</taxon>
        <taxon>Arthropoda</taxon>
        <taxon>Chelicerata</taxon>
        <taxon>Arachnida</taxon>
        <taxon>Araneae</taxon>
        <taxon>Araneomorphae</taxon>
        <taxon>Entelegynae</taxon>
        <taxon>Araneoidea</taxon>
        <taxon>Nephilidae</taxon>
        <taxon>Trichonephila</taxon>
    </lineage>
</organism>